<proteinExistence type="predicted"/>
<accession>E1Z7L5</accession>
<dbReference type="PROSITE" id="PS51918">
    <property type="entry name" value="RADICAL_SAM"/>
    <property type="match status" value="1"/>
</dbReference>
<dbReference type="InterPro" id="IPR023404">
    <property type="entry name" value="rSAM_horseshoe"/>
</dbReference>
<dbReference type="SFLD" id="SFLDG01082">
    <property type="entry name" value="B12-binding_domain_containing"/>
    <property type="match status" value="1"/>
</dbReference>
<dbReference type="PANTHER" id="PTHR42731">
    <property type="entry name" value="SLL1084 PROTEIN"/>
    <property type="match status" value="1"/>
</dbReference>
<gene>
    <name evidence="2" type="ORF">CHLNCDRAFT_20212</name>
</gene>
<dbReference type="InterPro" id="IPR023862">
    <property type="entry name" value="CHP03960_rSAM"/>
</dbReference>
<keyword evidence="3" id="KW-1185">Reference proteome</keyword>
<evidence type="ECO:0000313" key="3">
    <source>
        <dbReference type="Proteomes" id="UP000008141"/>
    </source>
</evidence>
<dbReference type="InterPro" id="IPR006638">
    <property type="entry name" value="Elp3/MiaA/NifB-like_rSAM"/>
</dbReference>
<dbReference type="SFLD" id="SFLDS00029">
    <property type="entry name" value="Radical_SAM"/>
    <property type="match status" value="1"/>
</dbReference>
<dbReference type="InterPro" id="IPR045784">
    <property type="entry name" value="Radical_SAM_N2"/>
</dbReference>
<dbReference type="SMART" id="SM00729">
    <property type="entry name" value="Elp3"/>
    <property type="match status" value="1"/>
</dbReference>
<dbReference type="InterPro" id="IPR007197">
    <property type="entry name" value="rSAM"/>
</dbReference>
<dbReference type="GO" id="GO:0051536">
    <property type="term" value="F:iron-sulfur cluster binding"/>
    <property type="evidence" value="ECO:0007669"/>
    <property type="project" value="InterPro"/>
</dbReference>
<dbReference type="Pfam" id="PF10105">
    <property type="entry name" value="DUF2344"/>
    <property type="match status" value="1"/>
</dbReference>
<dbReference type="Gene3D" id="3.80.30.20">
    <property type="entry name" value="tm_1862 like domain"/>
    <property type="match status" value="1"/>
</dbReference>
<organism evidence="3">
    <name type="scientific">Chlorella variabilis</name>
    <name type="common">Green alga</name>
    <dbReference type="NCBI Taxonomy" id="554065"/>
    <lineage>
        <taxon>Eukaryota</taxon>
        <taxon>Viridiplantae</taxon>
        <taxon>Chlorophyta</taxon>
        <taxon>core chlorophytes</taxon>
        <taxon>Trebouxiophyceae</taxon>
        <taxon>Chlorellales</taxon>
        <taxon>Chlorellaceae</taxon>
        <taxon>Chlorella clade</taxon>
        <taxon>Chlorella</taxon>
    </lineage>
</organism>
<dbReference type="KEGG" id="cvr:CHLNCDRAFT_20212"/>
<dbReference type="NCBIfam" id="TIGR03960">
    <property type="entry name" value="rSAM_fuse_unch"/>
    <property type="match status" value="1"/>
</dbReference>
<dbReference type="GO" id="GO:0003824">
    <property type="term" value="F:catalytic activity"/>
    <property type="evidence" value="ECO:0007669"/>
    <property type="project" value="InterPro"/>
</dbReference>
<dbReference type="InterPro" id="IPR058240">
    <property type="entry name" value="rSAM_sf"/>
</dbReference>
<feature type="non-terminal residue" evidence="2">
    <location>
        <position position="766"/>
    </location>
</feature>
<dbReference type="GeneID" id="17357486"/>
<protein>
    <recommendedName>
        <fullName evidence="1">Radical SAM core domain-containing protein</fullName>
    </recommendedName>
</protein>
<dbReference type="InParanoid" id="E1Z7L5"/>
<dbReference type="OMA" id="VINKWIP"/>
<dbReference type="Pfam" id="PF04055">
    <property type="entry name" value="Radical_SAM"/>
    <property type="match status" value="1"/>
</dbReference>
<dbReference type="eggNOG" id="ENOG502R6PD">
    <property type="taxonomic scope" value="Eukaryota"/>
</dbReference>
<dbReference type="AlphaFoldDB" id="E1Z7L5"/>
<dbReference type="RefSeq" id="XP_005850294.1">
    <property type="nucleotide sequence ID" value="XM_005850232.1"/>
</dbReference>
<evidence type="ECO:0000313" key="2">
    <source>
        <dbReference type="EMBL" id="EFN58192.1"/>
    </source>
</evidence>
<dbReference type="CDD" id="cd01335">
    <property type="entry name" value="Radical_SAM"/>
    <property type="match status" value="1"/>
</dbReference>
<evidence type="ECO:0000259" key="1">
    <source>
        <dbReference type="PROSITE" id="PS51918"/>
    </source>
</evidence>
<dbReference type="OrthoDB" id="3846at2759"/>
<dbReference type="InterPro" id="IPR018768">
    <property type="entry name" value="DUF2344"/>
</dbReference>
<dbReference type="SUPFAM" id="SSF102114">
    <property type="entry name" value="Radical SAM enzymes"/>
    <property type="match status" value="1"/>
</dbReference>
<dbReference type="PANTHER" id="PTHR42731:SF1">
    <property type="entry name" value="RADICAL SAM DOMAIN PROTEIN"/>
    <property type="match status" value="1"/>
</dbReference>
<dbReference type="EMBL" id="GL433838">
    <property type="protein sequence ID" value="EFN58192.1"/>
    <property type="molecule type" value="Genomic_DNA"/>
</dbReference>
<name>E1Z7L5_CHLVA</name>
<sequence>MPVLHSRSPPSATFPSHLQAGKGDIYGIPRAEWLRLQSPARYLGNEFGACHKPWSQADIRFALTYPEVYEVGASNLGHIILYGILNQQDGLLCDRAYYPAEDMQELLAKHGRRLFGVESRRPLDEFDVLGFSLSYELGGTNILEMLRQAGVPPTWEEEAGKPWDPAGGSFPLIFAGGPTATSNPEPFSMFMDFFALGDGEEALVEIGQCLRQCRAEGLDRDATLYRLATSVEGVYVPQFYDAPGGWGGAVFPIREGVPERIQRRVCAPDPFQQIGLVPFVDTVHNRLTVEIRRGCTRGCRFCQPGMLTRPARDVEPSRVVDAVEHGMRLTGYNEFSLLSLSCSDYLSLPSVGIQIKNRLKDENVALSLPSQRVDRFDDDIAHIVTNSAKRSGLTFAPEAGTQRLRDIINKGLTNEELLRGVKTAWDKGWRQIKLYFMIGLPGETDADVMGIAETVEWLQRECRQGKFHLAVNVTISNFTPKPHTPFMWHTVSTAEFLRKQTMLRGALRKLHQCKANFTPVGISAMEDFIGRGDRRIGAVIKRAWELGATNDAWWQSQEQAFQAWTQAIAGERGGAGKCGMDWKYRQVESGEWDVLEHLRLDAPLPWDHIDTGISKWWLKADLQRALEAATVPDCSHSGICTECGVCDEGESFGENVVFEPPHIPAFEGHYRPNSTRAQRLRFRHACRSQFSKTGDMVFVGHLDLMKTFDRSCRRAALPISADESPFAVRQRIYAALPLPLGATSACEWLELVLTERFDPQDVRTRL</sequence>
<dbReference type="Proteomes" id="UP000008141">
    <property type="component" value="Unassembled WGS sequence"/>
</dbReference>
<reference evidence="2 3" key="1">
    <citation type="journal article" date="2010" name="Plant Cell">
        <title>The Chlorella variabilis NC64A genome reveals adaptation to photosymbiosis, coevolution with viruses, and cryptic sex.</title>
        <authorList>
            <person name="Blanc G."/>
            <person name="Duncan G."/>
            <person name="Agarkova I."/>
            <person name="Borodovsky M."/>
            <person name="Gurnon J."/>
            <person name="Kuo A."/>
            <person name="Lindquist E."/>
            <person name="Lucas S."/>
            <person name="Pangilinan J."/>
            <person name="Polle J."/>
            <person name="Salamov A."/>
            <person name="Terry A."/>
            <person name="Yamada T."/>
            <person name="Dunigan D.D."/>
            <person name="Grigoriev I.V."/>
            <person name="Claverie J.M."/>
            <person name="Van Etten J.L."/>
        </authorList>
    </citation>
    <scope>NUCLEOTIDE SEQUENCE [LARGE SCALE GENOMIC DNA]</scope>
    <source>
        <strain evidence="2 3">NC64A</strain>
    </source>
</reference>
<feature type="domain" description="Radical SAM core" evidence="1">
    <location>
        <begin position="281"/>
        <end position="514"/>
    </location>
</feature>
<dbReference type="Pfam" id="PF19864">
    <property type="entry name" value="Radical_SAM_N2"/>
    <property type="match status" value="1"/>
</dbReference>
<dbReference type="STRING" id="554065.E1Z7L5"/>